<organism evidence="8 9">
    <name type="scientific">Candidatus Nealsonbacteria bacterium CG11_big_fil_rev_8_21_14_0_20_35_11</name>
    <dbReference type="NCBI Taxonomy" id="1974713"/>
    <lineage>
        <taxon>Bacteria</taxon>
        <taxon>Candidatus Nealsoniibacteriota</taxon>
    </lineage>
</organism>
<dbReference type="Proteomes" id="UP000231139">
    <property type="component" value="Unassembled WGS sequence"/>
</dbReference>
<comment type="cofactor">
    <cofactor evidence="1">
        <name>[4Fe-4S] cluster</name>
        <dbReference type="ChEBI" id="CHEBI:49883"/>
    </cofactor>
</comment>
<dbReference type="InterPro" id="IPR058240">
    <property type="entry name" value="rSAM_sf"/>
</dbReference>
<dbReference type="SUPFAM" id="SSF102114">
    <property type="entry name" value="Radical SAM enzymes"/>
    <property type="match status" value="1"/>
</dbReference>
<comment type="caution">
    <text evidence="8">The sequence shown here is derived from an EMBL/GenBank/DDBJ whole genome shotgun (WGS) entry which is preliminary data.</text>
</comment>
<dbReference type="InterPro" id="IPR034457">
    <property type="entry name" value="Organic_radical-activating"/>
</dbReference>
<keyword evidence="6" id="KW-0411">Iron-sulfur</keyword>
<evidence type="ECO:0000256" key="1">
    <source>
        <dbReference type="ARBA" id="ARBA00001966"/>
    </source>
</evidence>
<evidence type="ECO:0000313" key="9">
    <source>
        <dbReference type="Proteomes" id="UP000231139"/>
    </source>
</evidence>
<dbReference type="InterPro" id="IPR007197">
    <property type="entry name" value="rSAM"/>
</dbReference>
<dbReference type="EMBL" id="PCWK01000056">
    <property type="protein sequence ID" value="PIR02035.1"/>
    <property type="molecule type" value="Genomic_DNA"/>
</dbReference>
<dbReference type="PANTHER" id="PTHR30352:SF13">
    <property type="entry name" value="GLYCYL-RADICAL ENZYME ACTIVATING ENZYME YJJW-RELATED"/>
    <property type="match status" value="1"/>
</dbReference>
<dbReference type="GO" id="GO:0051539">
    <property type="term" value="F:4 iron, 4 sulfur cluster binding"/>
    <property type="evidence" value="ECO:0007669"/>
    <property type="project" value="UniProtKB-KW"/>
</dbReference>
<reference evidence="8 9" key="1">
    <citation type="submission" date="2017-09" db="EMBL/GenBank/DDBJ databases">
        <title>Depth-based differentiation of microbial function through sediment-hosted aquifers and enrichment of novel symbionts in the deep terrestrial subsurface.</title>
        <authorList>
            <person name="Probst A.J."/>
            <person name="Ladd B."/>
            <person name="Jarett J.K."/>
            <person name="Geller-Mcgrath D.E."/>
            <person name="Sieber C.M."/>
            <person name="Emerson J.B."/>
            <person name="Anantharaman K."/>
            <person name="Thomas B.C."/>
            <person name="Malmstrom R."/>
            <person name="Stieglmeier M."/>
            <person name="Klingl A."/>
            <person name="Woyke T."/>
            <person name="Ryan C.M."/>
            <person name="Banfield J.F."/>
        </authorList>
    </citation>
    <scope>NUCLEOTIDE SEQUENCE [LARGE SCALE GENOMIC DNA]</scope>
    <source>
        <strain evidence="8">CG11_big_fil_rev_8_21_14_0_20_35_11</strain>
    </source>
</reference>
<evidence type="ECO:0000256" key="6">
    <source>
        <dbReference type="ARBA" id="ARBA00023014"/>
    </source>
</evidence>
<dbReference type="Gene3D" id="3.20.20.70">
    <property type="entry name" value="Aldolase class I"/>
    <property type="match status" value="1"/>
</dbReference>
<sequence length="95" mass="11022">MKIAGLQKQSLIEYPGKISAVIFIAGCNFRCPWCYVPDLVLPERIKKNKIIPQKEVFSFLKERKKFLEAVVLTGGEPTIHKQLPDFIRKIKKMNY</sequence>
<keyword evidence="5" id="KW-0408">Iron</keyword>
<evidence type="ECO:0000313" key="8">
    <source>
        <dbReference type="EMBL" id="PIR02035.1"/>
    </source>
</evidence>
<keyword evidence="4" id="KW-0479">Metal-binding</keyword>
<dbReference type="PROSITE" id="PS51918">
    <property type="entry name" value="RADICAL_SAM"/>
    <property type="match status" value="1"/>
</dbReference>
<accession>A0A2H0N1P8</accession>
<gene>
    <name evidence="8" type="ORF">COV62_02425</name>
</gene>
<dbReference type="CDD" id="cd01335">
    <property type="entry name" value="Radical_SAM"/>
    <property type="match status" value="1"/>
</dbReference>
<dbReference type="AlphaFoldDB" id="A0A2H0N1P8"/>
<feature type="domain" description="Radical SAM core" evidence="7">
    <location>
        <begin position="13"/>
        <end position="95"/>
    </location>
</feature>
<dbReference type="SFLD" id="SFLDS00029">
    <property type="entry name" value="Radical_SAM"/>
    <property type="match status" value="1"/>
</dbReference>
<dbReference type="GO" id="GO:0046872">
    <property type="term" value="F:metal ion binding"/>
    <property type="evidence" value="ECO:0007669"/>
    <property type="project" value="UniProtKB-KW"/>
</dbReference>
<keyword evidence="2" id="KW-0004">4Fe-4S</keyword>
<protein>
    <submittedName>
        <fullName evidence="8">Anaerobic ribonucleoside-triphosphate reductase activating protein</fullName>
    </submittedName>
</protein>
<dbReference type="Pfam" id="PF04055">
    <property type="entry name" value="Radical_SAM"/>
    <property type="match status" value="1"/>
</dbReference>
<evidence type="ECO:0000256" key="4">
    <source>
        <dbReference type="ARBA" id="ARBA00022723"/>
    </source>
</evidence>
<evidence type="ECO:0000256" key="2">
    <source>
        <dbReference type="ARBA" id="ARBA00022485"/>
    </source>
</evidence>
<keyword evidence="3" id="KW-0949">S-adenosyl-L-methionine</keyword>
<proteinExistence type="predicted"/>
<evidence type="ECO:0000259" key="7">
    <source>
        <dbReference type="PROSITE" id="PS51918"/>
    </source>
</evidence>
<feature type="non-terminal residue" evidence="8">
    <location>
        <position position="95"/>
    </location>
</feature>
<evidence type="ECO:0000256" key="5">
    <source>
        <dbReference type="ARBA" id="ARBA00023004"/>
    </source>
</evidence>
<dbReference type="InterPro" id="IPR013785">
    <property type="entry name" value="Aldolase_TIM"/>
</dbReference>
<dbReference type="PANTHER" id="PTHR30352">
    <property type="entry name" value="PYRUVATE FORMATE-LYASE-ACTIVATING ENZYME"/>
    <property type="match status" value="1"/>
</dbReference>
<name>A0A2H0N1P8_9BACT</name>
<evidence type="ECO:0000256" key="3">
    <source>
        <dbReference type="ARBA" id="ARBA00022691"/>
    </source>
</evidence>
<dbReference type="GO" id="GO:0003824">
    <property type="term" value="F:catalytic activity"/>
    <property type="evidence" value="ECO:0007669"/>
    <property type="project" value="InterPro"/>
</dbReference>